<accession>A0ABY8TN88</accession>
<evidence type="ECO:0000256" key="1">
    <source>
        <dbReference type="SAM" id="MobiDB-lite"/>
    </source>
</evidence>
<proteinExistence type="predicted"/>
<feature type="compositionally biased region" description="Low complexity" evidence="1">
    <location>
        <begin position="186"/>
        <end position="200"/>
    </location>
</feature>
<dbReference type="Proteomes" id="UP001244341">
    <property type="component" value="Chromosome 2b"/>
</dbReference>
<gene>
    <name evidence="3" type="ORF">OEZ85_010766</name>
</gene>
<sequence length="299" mass="31401">MSLYNGPPRPGARGGRGEFSWDNVKADKDREYYLGHSVKATTGRWAKGKDVFWYTKAGDAGGVSNDELEAVKQQERDMMAEALGLKPKAPPSSRRQPALEKHEVDKLLKGGAGGDDEQPAALEGERVKGLGFGSGTAVAVREEVHEVLQGTGMPAAAAAGGGGRFPGPPGAAAAAGCGGRFPGPPGAAAAAAAAPGREAGMMTAEQLAALDKADRRAAKKAEKKAKKAAKKAKKESKSKRKHKRRSRSTSSSSSSDSEDERQQKHGRHHQQHGPPPPKQPRPEQHGRFAGSCRLSGQPV</sequence>
<organism evidence="3 4">
    <name type="scientific">Tetradesmus obliquus</name>
    <name type="common">Green alga</name>
    <name type="synonym">Acutodesmus obliquus</name>
    <dbReference type="NCBI Taxonomy" id="3088"/>
    <lineage>
        <taxon>Eukaryota</taxon>
        <taxon>Viridiplantae</taxon>
        <taxon>Chlorophyta</taxon>
        <taxon>core chlorophytes</taxon>
        <taxon>Chlorophyceae</taxon>
        <taxon>CS clade</taxon>
        <taxon>Sphaeropleales</taxon>
        <taxon>Scenedesmaceae</taxon>
        <taxon>Tetradesmus</taxon>
    </lineage>
</organism>
<feature type="compositionally biased region" description="Basic residues" evidence="1">
    <location>
        <begin position="221"/>
        <end position="247"/>
    </location>
</feature>
<feature type="region of interest" description="Disordered" evidence="1">
    <location>
        <begin position="1"/>
        <end position="21"/>
    </location>
</feature>
<reference evidence="3 4" key="1">
    <citation type="submission" date="2023-05" db="EMBL/GenBank/DDBJ databases">
        <title>A 100% complete, gapless, phased diploid assembly of the Scenedesmus obliquus UTEX 3031 genome.</title>
        <authorList>
            <person name="Biondi T.C."/>
            <person name="Hanschen E.R."/>
            <person name="Kwon T."/>
            <person name="Eng W."/>
            <person name="Kruse C.P.S."/>
            <person name="Koehler S.I."/>
            <person name="Kunde Y."/>
            <person name="Gleasner C.D."/>
            <person name="You Mak K.T."/>
            <person name="Polle J."/>
            <person name="Hovde B.T."/>
            <person name="Starkenburg S.R."/>
        </authorList>
    </citation>
    <scope>NUCLEOTIDE SEQUENCE [LARGE SCALE GENOMIC DNA]</scope>
    <source>
        <strain evidence="3 4">DOE0152z</strain>
    </source>
</reference>
<dbReference type="InterPro" id="IPR019315">
    <property type="entry name" value="MMTA2_N"/>
</dbReference>
<dbReference type="Pfam" id="PF10159">
    <property type="entry name" value="MMtag"/>
    <property type="match status" value="1"/>
</dbReference>
<keyword evidence="4" id="KW-1185">Reference proteome</keyword>
<dbReference type="EMBL" id="CP126209">
    <property type="protein sequence ID" value="WIA10582.1"/>
    <property type="molecule type" value="Genomic_DNA"/>
</dbReference>
<dbReference type="PANTHER" id="PTHR14580">
    <property type="entry name" value="MULTIPLE MYELOMA TUMOR-ASSOCIATED PROTEIN 2 FAMILY MEMBER"/>
    <property type="match status" value="1"/>
</dbReference>
<dbReference type="InterPro" id="IPR039207">
    <property type="entry name" value="MMTAG2-like"/>
</dbReference>
<protein>
    <recommendedName>
        <fullName evidence="2">Multiple myeloma tumor-associated protein 2-like N-terminal domain-containing protein</fullName>
    </recommendedName>
</protein>
<name>A0ABY8TN88_TETOB</name>
<evidence type="ECO:0000313" key="3">
    <source>
        <dbReference type="EMBL" id="WIA10582.1"/>
    </source>
</evidence>
<dbReference type="PANTHER" id="PTHR14580:SF0">
    <property type="entry name" value="MULTIPLE MYELOMA TUMOR-ASSOCIATED PROTEIN 2"/>
    <property type="match status" value="1"/>
</dbReference>
<feature type="compositionally biased region" description="Basic and acidic residues" evidence="1">
    <location>
        <begin position="211"/>
        <end position="220"/>
    </location>
</feature>
<feature type="domain" description="Multiple myeloma tumor-associated protein 2-like N-terminal" evidence="2">
    <location>
        <begin position="11"/>
        <end position="84"/>
    </location>
</feature>
<feature type="region of interest" description="Disordered" evidence="1">
    <location>
        <begin position="166"/>
        <end position="299"/>
    </location>
</feature>
<evidence type="ECO:0000313" key="4">
    <source>
        <dbReference type="Proteomes" id="UP001244341"/>
    </source>
</evidence>
<evidence type="ECO:0000259" key="2">
    <source>
        <dbReference type="Pfam" id="PF10159"/>
    </source>
</evidence>